<dbReference type="Gene3D" id="1.20.140.150">
    <property type="match status" value="1"/>
</dbReference>
<keyword evidence="2" id="KW-1185">Reference proteome</keyword>
<dbReference type="InterPro" id="IPR009545">
    <property type="entry name" value="Claudin-like"/>
</dbReference>
<gene>
    <name evidence="3" type="primary">LOC129923461</name>
</gene>
<evidence type="ECO:0000313" key="3">
    <source>
        <dbReference type="RefSeq" id="XP_055870410.1"/>
    </source>
</evidence>
<dbReference type="OMA" id="TPEWILM"/>
<feature type="transmembrane region" description="Helical" evidence="1">
    <location>
        <begin position="74"/>
        <end position="97"/>
    </location>
</feature>
<feature type="transmembrane region" description="Helical" evidence="1">
    <location>
        <begin position="144"/>
        <end position="170"/>
    </location>
</feature>
<keyword evidence="1" id="KW-1133">Transmembrane helix</keyword>
<name>A0A9W2Z669_BIOGL</name>
<dbReference type="AlphaFoldDB" id="A0A9W2Z669"/>
<organism evidence="2 3">
    <name type="scientific">Biomphalaria glabrata</name>
    <name type="common">Bloodfluke planorb</name>
    <name type="synonym">Freshwater snail</name>
    <dbReference type="NCBI Taxonomy" id="6526"/>
    <lineage>
        <taxon>Eukaryota</taxon>
        <taxon>Metazoa</taxon>
        <taxon>Spiralia</taxon>
        <taxon>Lophotrochozoa</taxon>
        <taxon>Mollusca</taxon>
        <taxon>Gastropoda</taxon>
        <taxon>Heterobranchia</taxon>
        <taxon>Euthyneura</taxon>
        <taxon>Panpulmonata</taxon>
        <taxon>Hygrophila</taxon>
        <taxon>Lymnaeoidea</taxon>
        <taxon>Planorbidae</taxon>
        <taxon>Biomphalaria</taxon>
    </lineage>
</organism>
<dbReference type="Pfam" id="PF06653">
    <property type="entry name" value="Claudin_3"/>
    <property type="match status" value="1"/>
</dbReference>
<dbReference type="Proteomes" id="UP001165740">
    <property type="component" value="Chromosome 16"/>
</dbReference>
<dbReference type="GeneID" id="129923461"/>
<protein>
    <submittedName>
        <fullName evidence="3">Uncharacterized protein LOC129923461</fullName>
    </submittedName>
</protein>
<feature type="transmembrane region" description="Helical" evidence="1">
    <location>
        <begin position="12"/>
        <end position="32"/>
    </location>
</feature>
<dbReference type="OrthoDB" id="6097653at2759"/>
<reference evidence="3" key="1">
    <citation type="submission" date="2025-08" db="UniProtKB">
        <authorList>
            <consortium name="RefSeq"/>
        </authorList>
    </citation>
    <scope>IDENTIFICATION</scope>
</reference>
<feature type="transmembrane region" description="Helical" evidence="1">
    <location>
        <begin position="109"/>
        <end position="132"/>
    </location>
</feature>
<accession>A0A9W2Z669</accession>
<keyword evidence="1" id="KW-0812">Transmembrane</keyword>
<evidence type="ECO:0000313" key="2">
    <source>
        <dbReference type="Proteomes" id="UP001165740"/>
    </source>
</evidence>
<keyword evidence="1" id="KW-0472">Membrane</keyword>
<evidence type="ECO:0000256" key="1">
    <source>
        <dbReference type="SAM" id="Phobius"/>
    </source>
</evidence>
<proteinExistence type="predicted"/>
<sequence length="176" mass="18734">MSNGIPGLHRIGVALLVIGEILHIVGLATPNWTNFSTPYGTSSTGLWKMCSTLGLCVDIPSNIKSDAMNVVDAFTILCTLAGAGTLALACWNLILRIREKEEKQWIRSILKVGIFALVSAVISGCVYLIIVYPKLRTDVFTTSAIGYSFILSAVGGGVICAGSVVFYVACGRNPSY</sequence>
<dbReference type="RefSeq" id="XP_055870410.1">
    <property type="nucleotide sequence ID" value="XM_056014435.1"/>
</dbReference>